<keyword evidence="2" id="KW-0732">Signal</keyword>
<evidence type="ECO:0000256" key="2">
    <source>
        <dbReference type="SAM" id="SignalP"/>
    </source>
</evidence>
<evidence type="ECO:0000313" key="4">
    <source>
        <dbReference type="Proteomes" id="UP000703038"/>
    </source>
</evidence>
<evidence type="ECO:0008006" key="5">
    <source>
        <dbReference type="Google" id="ProtNLM"/>
    </source>
</evidence>
<dbReference type="Proteomes" id="UP000703038">
    <property type="component" value="Unassembled WGS sequence"/>
</dbReference>
<evidence type="ECO:0000313" key="3">
    <source>
        <dbReference type="EMBL" id="MBM7414873.1"/>
    </source>
</evidence>
<feature type="chain" id="PRO_5046659348" description="DUF3105 domain-containing protein" evidence="2">
    <location>
        <begin position="24"/>
        <end position="217"/>
    </location>
</feature>
<dbReference type="PROSITE" id="PS51257">
    <property type="entry name" value="PROKAR_LIPOPROTEIN"/>
    <property type="match status" value="1"/>
</dbReference>
<sequence length="217" mass="23212">MHRSALVPLILTAALLAGGCGRAVEGRPTADAWVPTADNPDPSLALDGIEVIDFPPAYHVLPNYRVAYTVSPPMGGRHDNAWATCTGVVYPEAVRTENMVHSLEHGAVWIAYDPAALDDGEIAALAARVEGEPYLMMSPYPGMDRRISLQSWGHRLAVASSDDERIDRFVSALRLNPNTFPEPGATCATLPTTFDTANPPAFVESAPDPASPLTLPE</sequence>
<evidence type="ECO:0000256" key="1">
    <source>
        <dbReference type="SAM" id="MobiDB-lite"/>
    </source>
</evidence>
<gene>
    <name evidence="3" type="ORF">JOE42_001606</name>
</gene>
<organism evidence="3 4">
    <name type="scientific">Rhodococcoides corynebacterioides</name>
    <dbReference type="NCBI Taxonomy" id="53972"/>
    <lineage>
        <taxon>Bacteria</taxon>
        <taxon>Bacillati</taxon>
        <taxon>Actinomycetota</taxon>
        <taxon>Actinomycetes</taxon>
        <taxon>Mycobacteriales</taxon>
        <taxon>Nocardiaceae</taxon>
        <taxon>Rhodococcoides</taxon>
    </lineage>
</organism>
<accession>A0ABS2KSK6</accession>
<keyword evidence="4" id="KW-1185">Reference proteome</keyword>
<feature type="signal peptide" evidence="2">
    <location>
        <begin position="1"/>
        <end position="23"/>
    </location>
</feature>
<dbReference type="InterPro" id="IPR021454">
    <property type="entry name" value="DUF3105"/>
</dbReference>
<name>A0ABS2KSK6_9NOCA</name>
<proteinExistence type="predicted"/>
<protein>
    <recommendedName>
        <fullName evidence="5">DUF3105 domain-containing protein</fullName>
    </recommendedName>
</protein>
<dbReference type="RefSeq" id="WP_204867758.1">
    <property type="nucleotide sequence ID" value="NZ_JAFBBK010000001.1"/>
</dbReference>
<reference evidence="3 4" key="1">
    <citation type="submission" date="2021-01" db="EMBL/GenBank/DDBJ databases">
        <title>Genomics of switchgrass bacterial isolates.</title>
        <authorList>
            <person name="Shade A."/>
        </authorList>
    </citation>
    <scope>NUCLEOTIDE SEQUENCE [LARGE SCALE GENOMIC DNA]</scope>
    <source>
        <strain evidence="3 4">PvP111</strain>
    </source>
</reference>
<dbReference type="EMBL" id="JAFBBK010000001">
    <property type="protein sequence ID" value="MBM7414873.1"/>
    <property type="molecule type" value="Genomic_DNA"/>
</dbReference>
<feature type="region of interest" description="Disordered" evidence="1">
    <location>
        <begin position="198"/>
        <end position="217"/>
    </location>
</feature>
<dbReference type="Pfam" id="PF11303">
    <property type="entry name" value="DUF3105"/>
    <property type="match status" value="1"/>
</dbReference>
<comment type="caution">
    <text evidence="3">The sequence shown here is derived from an EMBL/GenBank/DDBJ whole genome shotgun (WGS) entry which is preliminary data.</text>
</comment>